<dbReference type="PROSITE" id="PS00065">
    <property type="entry name" value="D_2_HYDROXYACID_DH_1"/>
    <property type="match status" value="1"/>
</dbReference>
<dbReference type="EMBL" id="CP063194">
    <property type="protein sequence ID" value="WCZ38759.1"/>
    <property type="molecule type" value="Genomic_DNA"/>
</dbReference>
<dbReference type="GO" id="GO:0004617">
    <property type="term" value="F:phosphoglycerate dehydrogenase activity"/>
    <property type="evidence" value="ECO:0007669"/>
    <property type="project" value="UniProtKB-EC"/>
</dbReference>
<keyword evidence="8" id="KW-1185">Reference proteome</keyword>
<dbReference type="SUPFAM" id="SSF52283">
    <property type="entry name" value="Formate/glycerate dehydrogenase catalytic domain-like"/>
    <property type="match status" value="1"/>
</dbReference>
<dbReference type="PROSITE" id="PS00670">
    <property type="entry name" value="D_2_HYDROXYACID_DH_2"/>
    <property type="match status" value="1"/>
</dbReference>
<evidence type="ECO:0000259" key="6">
    <source>
        <dbReference type="Pfam" id="PF02826"/>
    </source>
</evidence>
<keyword evidence="3" id="KW-0520">NAD</keyword>
<dbReference type="InterPro" id="IPR006139">
    <property type="entry name" value="D-isomer_2_OHA_DH_cat_dom"/>
</dbReference>
<dbReference type="InterPro" id="IPR036291">
    <property type="entry name" value="NAD(P)-bd_dom_sf"/>
</dbReference>
<proteinExistence type="inferred from homology"/>
<dbReference type="InterPro" id="IPR029753">
    <property type="entry name" value="D-isomer_DH_CS"/>
</dbReference>
<evidence type="ECO:0000256" key="1">
    <source>
        <dbReference type="ARBA" id="ARBA00005854"/>
    </source>
</evidence>
<name>A0ABY7UM50_9CORY</name>
<dbReference type="CDD" id="cd12173">
    <property type="entry name" value="PGDH_4"/>
    <property type="match status" value="1"/>
</dbReference>
<dbReference type="Gene3D" id="3.40.50.720">
    <property type="entry name" value="NAD(P)-binding Rossmann-like Domain"/>
    <property type="match status" value="2"/>
</dbReference>
<evidence type="ECO:0000259" key="5">
    <source>
        <dbReference type="Pfam" id="PF00389"/>
    </source>
</evidence>
<evidence type="ECO:0000256" key="2">
    <source>
        <dbReference type="ARBA" id="ARBA00023002"/>
    </source>
</evidence>
<dbReference type="Pfam" id="PF00389">
    <property type="entry name" value="2-Hacid_dh"/>
    <property type="match status" value="1"/>
</dbReference>
<dbReference type="Proteomes" id="UP001218071">
    <property type="component" value="Chromosome"/>
</dbReference>
<dbReference type="PROSITE" id="PS00671">
    <property type="entry name" value="D_2_HYDROXYACID_DH_3"/>
    <property type="match status" value="1"/>
</dbReference>
<reference evidence="7 8" key="1">
    <citation type="submission" date="2020-10" db="EMBL/GenBank/DDBJ databases">
        <title>Complete genome sequence of Corynebacterium jeddahense DSM 45997, type strain of Corynebacterium jeddahense.</title>
        <authorList>
            <person name="Busche T."/>
            <person name="Kalinowski J."/>
            <person name="Ruckert C."/>
        </authorList>
    </citation>
    <scope>NUCLEOTIDE SEQUENCE [LARGE SCALE GENOMIC DNA]</scope>
    <source>
        <strain evidence="7 8">DSM 45997</strain>
    </source>
</reference>
<dbReference type="PANTHER" id="PTHR42938">
    <property type="entry name" value="FORMATE DEHYDROGENASE 1"/>
    <property type="match status" value="1"/>
</dbReference>
<feature type="domain" description="D-isomer specific 2-hydroxyacid dehydrogenase catalytic" evidence="5">
    <location>
        <begin position="7"/>
        <end position="309"/>
    </location>
</feature>
<organism evidence="7 8">
    <name type="scientific">Corynebacterium jeddahense</name>
    <dbReference type="NCBI Taxonomy" id="1414719"/>
    <lineage>
        <taxon>Bacteria</taxon>
        <taxon>Bacillati</taxon>
        <taxon>Actinomycetota</taxon>
        <taxon>Actinomycetes</taxon>
        <taxon>Mycobacteriales</taxon>
        <taxon>Corynebacteriaceae</taxon>
        <taxon>Corynebacterium</taxon>
    </lineage>
</organism>
<dbReference type="EC" id="1.1.1.95" evidence="7"/>
<protein>
    <submittedName>
        <fullName evidence="7">D-3-phosphoglycerate dehydrogenase</fullName>
        <ecNumber evidence="7">1.1.1.95</ecNumber>
    </submittedName>
</protein>
<accession>A0ABY7UM50</accession>
<dbReference type="SUPFAM" id="SSF51735">
    <property type="entry name" value="NAD(P)-binding Rossmann-fold domains"/>
    <property type="match status" value="1"/>
</dbReference>
<dbReference type="Pfam" id="PF02826">
    <property type="entry name" value="2-Hacid_dh_C"/>
    <property type="match status" value="1"/>
</dbReference>
<dbReference type="RefSeq" id="WP_273657666.1">
    <property type="nucleotide sequence ID" value="NZ_CP063194.1"/>
</dbReference>
<evidence type="ECO:0000313" key="7">
    <source>
        <dbReference type="EMBL" id="WCZ38759.1"/>
    </source>
</evidence>
<sequence length="324" mass="33624">MPASPVVLIADPLAPEAEQLLVDAAVSVRHVTGAQRPDLLAAVGDADALVVRSATRVDREVFEAAPRLRVVSRAGVGIDNIDVDAATAHGVLVANTPAANVHSAAEHTVALLLAAARNIPAADASTRAGRWERSALQGVELYGKTAGVVGFGRVGQLVAERLAAFGMRVVAYDPVWDREASIRIGVEYADLDELVAHSDVVTIHVPRTEATRALFDARRLAGAKPGQILVNASRGGVVDERALADALRDGPLRAAGIDVFEEEPPADSPLLACGNVVLTPHLGASTREAQLRAGEAAVDAVLRALRGEGADVPGAVNAEALARQ</sequence>
<dbReference type="InterPro" id="IPR006140">
    <property type="entry name" value="D-isomer_DH_NAD-bd"/>
</dbReference>
<comment type="similarity">
    <text evidence="1 4">Belongs to the D-isomer specific 2-hydroxyacid dehydrogenase family.</text>
</comment>
<feature type="domain" description="D-isomer specific 2-hydroxyacid dehydrogenase NAD-binding" evidence="6">
    <location>
        <begin position="109"/>
        <end position="283"/>
    </location>
</feature>
<evidence type="ECO:0000313" key="8">
    <source>
        <dbReference type="Proteomes" id="UP001218071"/>
    </source>
</evidence>
<dbReference type="PANTHER" id="PTHR42938:SF47">
    <property type="entry name" value="HYDROXYPYRUVATE REDUCTASE"/>
    <property type="match status" value="1"/>
</dbReference>
<gene>
    <name evidence="7" type="primary">serA</name>
    <name evidence="7" type="ORF">CJEDD_05745</name>
</gene>
<dbReference type="InterPro" id="IPR029752">
    <property type="entry name" value="D-isomer_DH_CS1"/>
</dbReference>
<evidence type="ECO:0000256" key="3">
    <source>
        <dbReference type="ARBA" id="ARBA00023027"/>
    </source>
</evidence>
<keyword evidence="2 4" id="KW-0560">Oxidoreductase</keyword>
<evidence type="ECO:0000256" key="4">
    <source>
        <dbReference type="RuleBase" id="RU003719"/>
    </source>
</evidence>